<feature type="domain" description="Integrase catalytic" evidence="2">
    <location>
        <begin position="109"/>
        <end position="280"/>
    </location>
</feature>
<feature type="region of interest" description="Disordered" evidence="1">
    <location>
        <begin position="27"/>
        <end position="49"/>
    </location>
</feature>
<dbReference type="EMBL" id="JAVRJZ010000414">
    <property type="protein sequence ID" value="KAK2702373.1"/>
    <property type="molecule type" value="Genomic_DNA"/>
</dbReference>
<comment type="caution">
    <text evidence="3">The sequence shown here is derived from an EMBL/GenBank/DDBJ whole genome shotgun (WGS) entry which is preliminary data.</text>
</comment>
<dbReference type="InterPro" id="IPR012337">
    <property type="entry name" value="RNaseH-like_sf"/>
</dbReference>
<dbReference type="Proteomes" id="UP001187531">
    <property type="component" value="Unassembled WGS sequence"/>
</dbReference>
<evidence type="ECO:0000313" key="4">
    <source>
        <dbReference type="EMBL" id="KAK2717803.1"/>
    </source>
</evidence>
<gene>
    <name evidence="4" type="ORF">QYM36_006563</name>
    <name evidence="3" type="ORF">QYM36_019024</name>
</gene>
<feature type="compositionally biased region" description="Polar residues" evidence="1">
    <location>
        <begin position="404"/>
        <end position="416"/>
    </location>
</feature>
<dbReference type="PANTHER" id="PTHR37984">
    <property type="entry name" value="PROTEIN CBG26694"/>
    <property type="match status" value="1"/>
</dbReference>
<dbReference type="PANTHER" id="PTHR37984:SF15">
    <property type="entry name" value="INTEGRASE CATALYTIC DOMAIN-CONTAINING PROTEIN"/>
    <property type="match status" value="1"/>
</dbReference>
<name>A0AA88KR69_ARTSF</name>
<keyword evidence="5" id="KW-1185">Reference proteome</keyword>
<evidence type="ECO:0000256" key="1">
    <source>
        <dbReference type="SAM" id="MobiDB-lite"/>
    </source>
</evidence>
<organism evidence="3 5">
    <name type="scientific">Artemia franciscana</name>
    <name type="common">Brine shrimp</name>
    <name type="synonym">Artemia sanfranciscana</name>
    <dbReference type="NCBI Taxonomy" id="6661"/>
    <lineage>
        <taxon>Eukaryota</taxon>
        <taxon>Metazoa</taxon>
        <taxon>Ecdysozoa</taxon>
        <taxon>Arthropoda</taxon>
        <taxon>Crustacea</taxon>
        <taxon>Branchiopoda</taxon>
        <taxon>Anostraca</taxon>
        <taxon>Artemiidae</taxon>
        <taxon>Artemia</taxon>
    </lineage>
</organism>
<reference evidence="3" key="1">
    <citation type="submission" date="2023-07" db="EMBL/GenBank/DDBJ databases">
        <title>Chromosome-level genome assembly of Artemia franciscana.</title>
        <authorList>
            <person name="Jo E."/>
        </authorList>
    </citation>
    <scope>NUCLEOTIDE SEQUENCE</scope>
    <source>
        <tissue evidence="3">Whole body</tissue>
    </source>
</reference>
<dbReference type="GO" id="GO:0015074">
    <property type="term" value="P:DNA integration"/>
    <property type="evidence" value="ECO:0007669"/>
    <property type="project" value="InterPro"/>
</dbReference>
<feature type="compositionally biased region" description="Low complexity" evidence="1">
    <location>
        <begin position="32"/>
        <end position="43"/>
    </location>
</feature>
<evidence type="ECO:0000313" key="3">
    <source>
        <dbReference type="EMBL" id="KAK2702373.1"/>
    </source>
</evidence>
<proteinExistence type="predicted"/>
<dbReference type="InterPro" id="IPR036397">
    <property type="entry name" value="RNaseH_sf"/>
</dbReference>
<feature type="region of interest" description="Disordered" evidence="1">
    <location>
        <begin position="387"/>
        <end position="416"/>
    </location>
</feature>
<sequence>MQGRLTPNPRAKKETVKTKEAFMVIRSQTTHLSSKSLSGPSSEPEAHKASTVVLHDSKPYDMSYVTELQDVLNSGQKILKTEVTILSRFSTTDQSDSKNDGLISNTTTQIRNPGSFQELENNVASFSERKPTGSATLFHLQANGLTLNFLKEKALQEFDGSLPQHFLFQDGMYYRLLTDHLGRTNKQLIVPNPGTQFLTSVLKKLYQILNIKTKRTSPNHPETDGQSERFNEILISMLHKYVGTSTNDWHKFILFILFAYRKTTHAYSGFGPLDQLYGRPFVESSIRNSYSWSPGPTERIMEDKTAEDLIIVAKYSTDAREIIKNLQFCHKNKSNRSKKTSDDAEIIFLDDNDIQLYDTFAKLVRLTKNLYTDEDFKEFPSLRPIKESVTNDETSSVKEELQPVLSSMNHATKTRV</sequence>
<dbReference type="InterPro" id="IPR001584">
    <property type="entry name" value="Integrase_cat-core"/>
</dbReference>
<dbReference type="Gene3D" id="3.30.420.10">
    <property type="entry name" value="Ribonuclease H-like superfamily/Ribonuclease H"/>
    <property type="match status" value="1"/>
</dbReference>
<dbReference type="InterPro" id="IPR050951">
    <property type="entry name" value="Retrovirus_Pol_polyprotein"/>
</dbReference>
<accession>A0AA88KR69</accession>
<evidence type="ECO:0000313" key="5">
    <source>
        <dbReference type="Proteomes" id="UP001187531"/>
    </source>
</evidence>
<dbReference type="SUPFAM" id="SSF53098">
    <property type="entry name" value="Ribonuclease H-like"/>
    <property type="match status" value="1"/>
</dbReference>
<dbReference type="PROSITE" id="PS50994">
    <property type="entry name" value="INTEGRASE"/>
    <property type="match status" value="1"/>
</dbReference>
<dbReference type="GO" id="GO:0003676">
    <property type="term" value="F:nucleic acid binding"/>
    <property type="evidence" value="ECO:0007669"/>
    <property type="project" value="InterPro"/>
</dbReference>
<evidence type="ECO:0000259" key="2">
    <source>
        <dbReference type="PROSITE" id="PS50994"/>
    </source>
</evidence>
<dbReference type="AlphaFoldDB" id="A0AA88KR69"/>
<dbReference type="EMBL" id="JAVRJZ010000010">
    <property type="protein sequence ID" value="KAK2717803.1"/>
    <property type="molecule type" value="Genomic_DNA"/>
</dbReference>
<protein>
    <recommendedName>
        <fullName evidence="2">Integrase catalytic domain-containing protein</fullName>
    </recommendedName>
</protein>